<accession>A0AAE7SLF7</accession>
<organism evidence="2 3">
    <name type="scientific">Klebsiella phage vB_KoxP_ZX8</name>
    <dbReference type="NCBI Taxonomy" id="2851034"/>
    <lineage>
        <taxon>Viruses</taxon>
        <taxon>Duplodnaviria</taxon>
        <taxon>Heunggongvirae</taxon>
        <taxon>Uroviricota</taxon>
        <taxon>Caudoviricetes</taxon>
        <taxon>Autographivirales</taxon>
        <taxon>Autotranscriptaviridae</taxon>
        <taxon>Studiervirinae</taxon>
        <taxon>Przondovirus</taxon>
        <taxon>Przondovirus ZX8</taxon>
    </lineage>
</organism>
<reference evidence="2 3" key="1">
    <citation type="submission" date="2021-06" db="EMBL/GenBank/DDBJ databases">
        <authorList>
            <person name="Li P."/>
            <person name="Zeng Y."/>
            <person name="Yong S."/>
            <person name="Zhou X."/>
        </authorList>
    </citation>
    <scope>NUCLEOTIDE SEQUENCE [LARGE SCALE GENOMIC DNA]</scope>
</reference>
<sequence>MNYTDMQERLDVIRNLPICELDKRQPLLVALIADIVNAETSDGDDTDSDWGLERQDYWQTLKIKAKDAGFNLLGNGHFSAAFKHELLPGRVIKVGFKKEDSGAAYVAFCRMHQGRVGIPNVYHVARHAGCYTVVLDELEPCKRSSNHLHDHYADLAYYFVEGESDPEDYAEADRPFIETCQMIRKFFYGIASFDMHSGNIMFTKGGKPVITDPVSFSADRDRDREPFSLEPEVLLAEIEQIAHDKMIERCKRNKAKRDPNGELRIARRKANKERRARRKAHARWRKEREREREQYHVDALKADLASIEARVLAWQMGPGLAIQQGKPLPIDNYLQGRLMG</sequence>
<keyword evidence="2" id="KW-0808">Transferase</keyword>
<name>A0AAE7SLF7_9CAUD</name>
<protein>
    <submittedName>
        <fullName evidence="2">Serine/threonine kinase involved in host transcription shutoff</fullName>
    </submittedName>
</protein>
<feature type="region of interest" description="Disordered" evidence="1">
    <location>
        <begin position="267"/>
        <end position="291"/>
    </location>
</feature>
<evidence type="ECO:0000256" key="1">
    <source>
        <dbReference type="SAM" id="MobiDB-lite"/>
    </source>
</evidence>
<dbReference type="Proteomes" id="UP000828231">
    <property type="component" value="Segment"/>
</dbReference>
<dbReference type="EMBL" id="MZ424865">
    <property type="protein sequence ID" value="QXO10455.1"/>
    <property type="molecule type" value="Genomic_DNA"/>
</dbReference>
<evidence type="ECO:0000313" key="2">
    <source>
        <dbReference type="EMBL" id="QXO10455.1"/>
    </source>
</evidence>
<keyword evidence="2" id="KW-0418">Kinase</keyword>
<evidence type="ECO:0000313" key="3">
    <source>
        <dbReference type="Proteomes" id="UP000828231"/>
    </source>
</evidence>
<feature type="compositionally biased region" description="Basic residues" evidence="1">
    <location>
        <begin position="267"/>
        <end position="285"/>
    </location>
</feature>
<proteinExistence type="predicted"/>
<dbReference type="GO" id="GO:0016301">
    <property type="term" value="F:kinase activity"/>
    <property type="evidence" value="ECO:0007669"/>
    <property type="project" value="UniProtKB-KW"/>
</dbReference>
<keyword evidence="3" id="KW-1185">Reference proteome</keyword>